<dbReference type="GO" id="GO:0006352">
    <property type="term" value="P:DNA-templated transcription initiation"/>
    <property type="evidence" value="ECO:0007669"/>
    <property type="project" value="InterPro"/>
</dbReference>
<keyword evidence="4" id="KW-0539">Nucleus</keyword>
<dbReference type="GO" id="GO:0005736">
    <property type="term" value="C:RNA polymerase I complex"/>
    <property type="evidence" value="ECO:0007669"/>
    <property type="project" value="TreeGrafter"/>
</dbReference>
<organism evidence="5 6">
    <name type="scientific">Rhamnusium bicolor</name>
    <dbReference type="NCBI Taxonomy" id="1586634"/>
    <lineage>
        <taxon>Eukaryota</taxon>
        <taxon>Metazoa</taxon>
        <taxon>Ecdysozoa</taxon>
        <taxon>Arthropoda</taxon>
        <taxon>Hexapoda</taxon>
        <taxon>Insecta</taxon>
        <taxon>Pterygota</taxon>
        <taxon>Neoptera</taxon>
        <taxon>Endopterygota</taxon>
        <taxon>Coleoptera</taxon>
        <taxon>Polyphaga</taxon>
        <taxon>Cucujiformia</taxon>
        <taxon>Chrysomeloidea</taxon>
        <taxon>Cerambycidae</taxon>
        <taxon>Lepturinae</taxon>
        <taxon>Rhagiini</taxon>
        <taxon>Rhamnusium</taxon>
    </lineage>
</organism>
<dbReference type="Proteomes" id="UP001162156">
    <property type="component" value="Unassembled WGS sequence"/>
</dbReference>
<name>A0AAV8XC30_9CUCU</name>
<evidence type="ECO:0000313" key="6">
    <source>
        <dbReference type="Proteomes" id="UP001162156"/>
    </source>
</evidence>
<gene>
    <name evidence="5" type="ORF">NQ314_012525</name>
</gene>
<proteinExistence type="predicted"/>
<evidence type="ECO:0000256" key="3">
    <source>
        <dbReference type="ARBA" id="ARBA00023163"/>
    </source>
</evidence>
<comment type="caution">
    <text evidence="5">The sequence shown here is derived from an EMBL/GenBank/DDBJ whole genome shotgun (WGS) entry which is preliminary data.</text>
</comment>
<keyword evidence="2" id="KW-0240">DNA-directed RNA polymerase</keyword>
<dbReference type="AlphaFoldDB" id="A0AAV8XC30"/>
<keyword evidence="3" id="KW-0804">Transcription</keyword>
<dbReference type="GO" id="GO:0006362">
    <property type="term" value="P:transcription elongation by RNA polymerase I"/>
    <property type="evidence" value="ECO:0007669"/>
    <property type="project" value="TreeGrafter"/>
</dbReference>
<dbReference type="InterPro" id="IPR045113">
    <property type="entry name" value="Rpb7-like"/>
</dbReference>
<evidence type="ECO:0000256" key="1">
    <source>
        <dbReference type="ARBA" id="ARBA00004123"/>
    </source>
</evidence>
<evidence type="ECO:0000256" key="2">
    <source>
        <dbReference type="ARBA" id="ARBA00022478"/>
    </source>
</evidence>
<protein>
    <submittedName>
        <fullName evidence="5">Uncharacterized protein</fullName>
    </submittedName>
</protein>
<dbReference type="Gene3D" id="3.30.1490.120">
    <property type="entry name" value="RNA polymerase Rpb7-like, N-terminal domain"/>
    <property type="match status" value="1"/>
</dbReference>
<reference evidence="5" key="1">
    <citation type="journal article" date="2023" name="Insect Mol. Biol.">
        <title>Genome sequencing provides insights into the evolution of gene families encoding plant cell wall-degrading enzymes in longhorned beetles.</title>
        <authorList>
            <person name="Shin N.R."/>
            <person name="Okamura Y."/>
            <person name="Kirsch R."/>
            <person name="Pauchet Y."/>
        </authorList>
    </citation>
    <scope>NUCLEOTIDE SEQUENCE</scope>
    <source>
        <strain evidence="5">RBIC_L_NR</strain>
    </source>
</reference>
<keyword evidence="6" id="KW-1185">Reference proteome</keyword>
<dbReference type="PANTHER" id="PTHR12709:SF5">
    <property type="entry name" value="DNA-DIRECTED RNA POLYMERASE I SUBUNIT RPA43"/>
    <property type="match status" value="1"/>
</dbReference>
<accession>A0AAV8XC30</accession>
<evidence type="ECO:0000256" key="4">
    <source>
        <dbReference type="ARBA" id="ARBA00023242"/>
    </source>
</evidence>
<evidence type="ECO:0000313" key="5">
    <source>
        <dbReference type="EMBL" id="KAJ8936021.1"/>
    </source>
</evidence>
<dbReference type="PANTHER" id="PTHR12709">
    <property type="entry name" value="DNA-DIRECTED RNA POLYMERASE II, III"/>
    <property type="match status" value="1"/>
</dbReference>
<dbReference type="InterPro" id="IPR036898">
    <property type="entry name" value="RNA_pol_Rpb7-like_N_sf"/>
</dbReference>
<dbReference type="EMBL" id="JANEYF010003481">
    <property type="protein sequence ID" value="KAJ8936021.1"/>
    <property type="molecule type" value="Genomic_DNA"/>
</dbReference>
<sequence>MGKFKIGIKFDIKLLNTLTNNINSGVEILRSKHHLSLHPIHLNDFNKSIRDILSGGIAKYNKNLSGILLGYQNIKLPVDIGFINYDSCYIHIDLEADFFVFKPEIGKEMQGVVNRKNQLYPQLMLELAV</sequence>
<comment type="subcellular location">
    <subcellularLocation>
        <location evidence="1">Nucleus</location>
    </subcellularLocation>
</comment>